<accession>A0ABD2HP87</accession>
<name>A0ABD2HP87_9BILA</name>
<reference evidence="2 3" key="1">
    <citation type="submission" date="2024-10" db="EMBL/GenBank/DDBJ databases">
        <authorList>
            <person name="Kim D."/>
        </authorList>
    </citation>
    <scope>NUCLEOTIDE SEQUENCE [LARGE SCALE GENOMIC DNA]</scope>
    <source>
        <strain evidence="2">BH-2024</strain>
    </source>
</reference>
<keyword evidence="1" id="KW-0472">Membrane</keyword>
<dbReference type="EMBL" id="JBICBT010001406">
    <property type="protein sequence ID" value="KAL3068694.1"/>
    <property type="molecule type" value="Genomic_DNA"/>
</dbReference>
<evidence type="ECO:0000313" key="2">
    <source>
        <dbReference type="EMBL" id="KAL3068694.1"/>
    </source>
</evidence>
<comment type="caution">
    <text evidence="2">The sequence shown here is derived from an EMBL/GenBank/DDBJ whole genome shotgun (WGS) entry which is preliminary data.</text>
</comment>
<evidence type="ECO:0000256" key="1">
    <source>
        <dbReference type="SAM" id="Phobius"/>
    </source>
</evidence>
<keyword evidence="1" id="KW-0812">Transmembrane</keyword>
<organism evidence="2 3">
    <name type="scientific">Heterodera trifolii</name>
    <dbReference type="NCBI Taxonomy" id="157864"/>
    <lineage>
        <taxon>Eukaryota</taxon>
        <taxon>Metazoa</taxon>
        <taxon>Ecdysozoa</taxon>
        <taxon>Nematoda</taxon>
        <taxon>Chromadorea</taxon>
        <taxon>Rhabditida</taxon>
        <taxon>Tylenchina</taxon>
        <taxon>Tylenchomorpha</taxon>
        <taxon>Tylenchoidea</taxon>
        <taxon>Heteroderidae</taxon>
        <taxon>Heteroderinae</taxon>
        <taxon>Heterodera</taxon>
    </lineage>
</organism>
<feature type="transmembrane region" description="Helical" evidence="1">
    <location>
        <begin position="163"/>
        <end position="183"/>
    </location>
</feature>
<feature type="transmembrane region" description="Helical" evidence="1">
    <location>
        <begin position="120"/>
        <end position="143"/>
    </location>
</feature>
<evidence type="ECO:0000313" key="3">
    <source>
        <dbReference type="Proteomes" id="UP001620626"/>
    </source>
</evidence>
<dbReference type="AlphaFoldDB" id="A0ABD2HP87"/>
<keyword evidence="3" id="KW-1185">Reference proteome</keyword>
<protein>
    <submittedName>
        <fullName evidence="2">Uncharacterized protein</fullName>
    </submittedName>
</protein>
<keyword evidence="1" id="KW-1133">Transmembrane helix</keyword>
<dbReference type="Proteomes" id="UP001620626">
    <property type="component" value="Unassembled WGS sequence"/>
</dbReference>
<gene>
    <name evidence="2" type="ORF">niasHT_032110</name>
</gene>
<proteinExistence type="predicted"/>
<sequence length="192" mass="22214">MIGEFEEKQRNFCQQLKKGQNIWEAVESSAGNAIVTAAKNLKVNPQTYEEGLRKLEKMQSLSHENQTEIGTFVQHCIATLKIFQLFIKTERFTLAASFSDFRRTKKAFRLRRRRRDNEKIGVYAALALVSLGLGSSLSYFLSVNQRFKAANGISGALNSREEWTLFFIIFSFIVCVGSIWRAFKLWRSDRYY</sequence>